<keyword evidence="6 11" id="KW-0812">Transmembrane</keyword>
<accession>A0AAP4Q0A7</accession>
<feature type="domain" description="HAMP" evidence="13">
    <location>
        <begin position="187"/>
        <end position="235"/>
    </location>
</feature>
<evidence type="ECO:0000259" key="13">
    <source>
        <dbReference type="PROSITE" id="PS50885"/>
    </source>
</evidence>
<dbReference type="Proteomes" id="UP001171508">
    <property type="component" value="Unassembled WGS sequence"/>
</dbReference>
<dbReference type="FunFam" id="1.10.287.130:FF:000001">
    <property type="entry name" value="Two-component sensor histidine kinase"/>
    <property type="match status" value="1"/>
</dbReference>
<name>A0AAP4Q0A7_9BACT</name>
<evidence type="ECO:0000256" key="1">
    <source>
        <dbReference type="ARBA" id="ARBA00000085"/>
    </source>
</evidence>
<dbReference type="PANTHER" id="PTHR45436:SF5">
    <property type="entry name" value="SENSOR HISTIDINE KINASE TRCS"/>
    <property type="match status" value="1"/>
</dbReference>
<dbReference type="InterPro" id="IPR003661">
    <property type="entry name" value="HisK_dim/P_dom"/>
</dbReference>
<reference evidence="14" key="1">
    <citation type="journal article" date="2023" name="Microorganisms">
        <title>Genomic Characterization of Arcobacter butzleri Strains Isolated from Various Sources in Lithuania.</title>
        <authorList>
            <person name="Uljanovas D."/>
            <person name="Golz G."/>
            <person name="Fleischmann S."/>
            <person name="Kudirkiene E."/>
            <person name="Kasetiene N."/>
            <person name="Grineviciene A."/>
            <person name="Tamuleviciene E."/>
            <person name="Aksomaitiene J."/>
            <person name="Alter T."/>
            <person name="Malakauskas M."/>
        </authorList>
    </citation>
    <scope>NUCLEOTIDE SEQUENCE</scope>
    <source>
        <strain evidence="14">H19</strain>
    </source>
</reference>
<dbReference type="PANTHER" id="PTHR45436">
    <property type="entry name" value="SENSOR HISTIDINE KINASE YKOH"/>
    <property type="match status" value="1"/>
</dbReference>
<keyword evidence="5" id="KW-0808">Transferase</keyword>
<dbReference type="GO" id="GO:0005886">
    <property type="term" value="C:plasma membrane"/>
    <property type="evidence" value="ECO:0007669"/>
    <property type="project" value="TreeGrafter"/>
</dbReference>
<dbReference type="InterPro" id="IPR003660">
    <property type="entry name" value="HAMP_dom"/>
</dbReference>
<feature type="transmembrane region" description="Helical" evidence="11">
    <location>
        <begin position="12"/>
        <end position="31"/>
    </location>
</feature>
<comment type="subcellular location">
    <subcellularLocation>
        <location evidence="2">Membrane</location>
    </subcellularLocation>
</comment>
<dbReference type="SUPFAM" id="SSF158472">
    <property type="entry name" value="HAMP domain-like"/>
    <property type="match status" value="1"/>
</dbReference>
<dbReference type="GO" id="GO:0005524">
    <property type="term" value="F:ATP binding"/>
    <property type="evidence" value="ECO:0007669"/>
    <property type="project" value="UniProtKB-KW"/>
</dbReference>
<dbReference type="Gene3D" id="3.30.565.10">
    <property type="entry name" value="Histidine kinase-like ATPase, C-terminal domain"/>
    <property type="match status" value="1"/>
</dbReference>
<protein>
    <recommendedName>
        <fullName evidence="3">histidine kinase</fullName>
        <ecNumber evidence="3">2.7.13.3</ecNumber>
    </recommendedName>
</protein>
<evidence type="ECO:0000313" key="15">
    <source>
        <dbReference type="Proteomes" id="UP001171508"/>
    </source>
</evidence>
<dbReference type="CDD" id="cd00082">
    <property type="entry name" value="HisKA"/>
    <property type="match status" value="1"/>
</dbReference>
<dbReference type="FunFam" id="3.30.565.10:FF:000006">
    <property type="entry name" value="Sensor histidine kinase WalK"/>
    <property type="match status" value="1"/>
</dbReference>
<dbReference type="GO" id="GO:0000155">
    <property type="term" value="F:phosphorelay sensor kinase activity"/>
    <property type="evidence" value="ECO:0007669"/>
    <property type="project" value="InterPro"/>
</dbReference>
<sequence>MKINLSIKKKLLFYSFFIQTIILVIFSFSLYKALEISTVDKLEATLKVIVLDITDDVLERKKITDNILDEEKEYNFEPLYIRILDAKTHKEIIKTDNFPNNIDHNDDYLDKLKENIITFEEQHSYFVSRIKIDFHGEQSIIIEAATTKDILTSTLENLLYILGFILPIILIFAVIGGNFVIYKSFLPIENILLELKQINANDLSARLKTTKSKDEINQLINEINSLLSRLENSFERMSQFSSDASHELKTPLTIIKGEMEVTLRKDRTINEYKEALKTSLEEISGIEQTINDLLFLAKNEQELIVDKQEEFYLDELADEAINELKNFAKLHKIKISLIIEDSLEMKGFASLLKIAIKNILKNAIQFSYENKEVIVKIFKENDLLNISIEDFGIGIPTNEQEKIYEKFYRTDKSRNKNSGGTGLGMSIMKKIVDIHKGKISLISQENIGTKITLSFSIKSFYKISVCFNLKRCYNYIIFTIIGCSIDENFTFYNC</sequence>
<dbReference type="Pfam" id="PF00512">
    <property type="entry name" value="HisKA"/>
    <property type="match status" value="1"/>
</dbReference>
<dbReference type="EC" id="2.7.13.3" evidence="3"/>
<dbReference type="SMART" id="SM00388">
    <property type="entry name" value="HisKA"/>
    <property type="match status" value="1"/>
</dbReference>
<dbReference type="Pfam" id="PF00672">
    <property type="entry name" value="HAMP"/>
    <property type="match status" value="1"/>
</dbReference>
<evidence type="ECO:0000313" key="14">
    <source>
        <dbReference type="EMBL" id="MDN5132509.1"/>
    </source>
</evidence>
<evidence type="ECO:0000256" key="9">
    <source>
        <dbReference type="ARBA" id="ARBA00023012"/>
    </source>
</evidence>
<dbReference type="CDD" id="cd06225">
    <property type="entry name" value="HAMP"/>
    <property type="match status" value="1"/>
</dbReference>
<evidence type="ECO:0000256" key="8">
    <source>
        <dbReference type="ARBA" id="ARBA00022989"/>
    </source>
</evidence>
<dbReference type="InterPro" id="IPR004358">
    <property type="entry name" value="Sig_transdc_His_kin-like_C"/>
</dbReference>
<evidence type="ECO:0000256" key="11">
    <source>
        <dbReference type="SAM" id="Phobius"/>
    </source>
</evidence>
<evidence type="ECO:0000256" key="2">
    <source>
        <dbReference type="ARBA" id="ARBA00004370"/>
    </source>
</evidence>
<dbReference type="Pfam" id="PF02518">
    <property type="entry name" value="HATPase_c"/>
    <property type="match status" value="1"/>
</dbReference>
<dbReference type="Gene3D" id="6.10.340.10">
    <property type="match status" value="1"/>
</dbReference>
<dbReference type="RefSeq" id="WP_301357646.1">
    <property type="nucleotide sequence ID" value="NZ_JAQJJM010000016.1"/>
</dbReference>
<gene>
    <name evidence="14" type="ORF">PJV92_07210</name>
</gene>
<dbReference type="InterPro" id="IPR050428">
    <property type="entry name" value="TCS_sensor_his_kinase"/>
</dbReference>
<dbReference type="CDD" id="cd00075">
    <property type="entry name" value="HATPase"/>
    <property type="match status" value="1"/>
</dbReference>
<keyword evidence="7" id="KW-0418">Kinase</keyword>
<keyword evidence="10 11" id="KW-0472">Membrane</keyword>
<evidence type="ECO:0000256" key="7">
    <source>
        <dbReference type="ARBA" id="ARBA00022777"/>
    </source>
</evidence>
<dbReference type="SUPFAM" id="SSF47384">
    <property type="entry name" value="Homodimeric domain of signal transducing histidine kinase"/>
    <property type="match status" value="1"/>
</dbReference>
<keyword evidence="8 11" id="KW-1133">Transmembrane helix</keyword>
<evidence type="ECO:0000256" key="3">
    <source>
        <dbReference type="ARBA" id="ARBA00012438"/>
    </source>
</evidence>
<evidence type="ECO:0000256" key="4">
    <source>
        <dbReference type="ARBA" id="ARBA00022553"/>
    </source>
</evidence>
<dbReference type="EMBL" id="JAQJJM010000016">
    <property type="protein sequence ID" value="MDN5132509.1"/>
    <property type="molecule type" value="Genomic_DNA"/>
</dbReference>
<dbReference type="InterPro" id="IPR036890">
    <property type="entry name" value="HATPase_C_sf"/>
</dbReference>
<evidence type="ECO:0000259" key="12">
    <source>
        <dbReference type="PROSITE" id="PS50109"/>
    </source>
</evidence>
<organism evidence="14 15">
    <name type="scientific">Aliarcobacter butzleri</name>
    <dbReference type="NCBI Taxonomy" id="28197"/>
    <lineage>
        <taxon>Bacteria</taxon>
        <taxon>Pseudomonadati</taxon>
        <taxon>Campylobacterota</taxon>
        <taxon>Epsilonproteobacteria</taxon>
        <taxon>Campylobacterales</taxon>
        <taxon>Arcobacteraceae</taxon>
        <taxon>Aliarcobacter</taxon>
    </lineage>
</organism>
<dbReference type="SUPFAM" id="SSF55874">
    <property type="entry name" value="ATPase domain of HSP90 chaperone/DNA topoisomerase II/histidine kinase"/>
    <property type="match status" value="1"/>
</dbReference>
<evidence type="ECO:0000256" key="10">
    <source>
        <dbReference type="ARBA" id="ARBA00023136"/>
    </source>
</evidence>
<dbReference type="SMART" id="SM00387">
    <property type="entry name" value="HATPase_c"/>
    <property type="match status" value="1"/>
</dbReference>
<comment type="caution">
    <text evidence="14">The sequence shown here is derived from an EMBL/GenBank/DDBJ whole genome shotgun (WGS) entry which is preliminary data.</text>
</comment>
<keyword evidence="14" id="KW-0547">Nucleotide-binding</keyword>
<evidence type="ECO:0000256" key="6">
    <source>
        <dbReference type="ARBA" id="ARBA00022692"/>
    </source>
</evidence>
<evidence type="ECO:0000256" key="5">
    <source>
        <dbReference type="ARBA" id="ARBA00022679"/>
    </source>
</evidence>
<proteinExistence type="predicted"/>
<dbReference type="AlphaFoldDB" id="A0AAP4Q0A7"/>
<dbReference type="PROSITE" id="PS50885">
    <property type="entry name" value="HAMP"/>
    <property type="match status" value="1"/>
</dbReference>
<dbReference type="InterPro" id="IPR005467">
    <property type="entry name" value="His_kinase_dom"/>
</dbReference>
<keyword evidence="4" id="KW-0597">Phosphoprotein</keyword>
<reference evidence="14" key="2">
    <citation type="submission" date="2023-01" db="EMBL/GenBank/DDBJ databases">
        <authorList>
            <person name="Uljanovas D."/>
        </authorList>
    </citation>
    <scope>NUCLEOTIDE SEQUENCE</scope>
    <source>
        <strain evidence="14">H19</strain>
    </source>
</reference>
<keyword evidence="9" id="KW-0902">Two-component regulatory system</keyword>
<comment type="catalytic activity">
    <reaction evidence="1">
        <text>ATP + protein L-histidine = ADP + protein N-phospho-L-histidine.</text>
        <dbReference type="EC" id="2.7.13.3"/>
    </reaction>
</comment>
<feature type="domain" description="Histidine kinase" evidence="12">
    <location>
        <begin position="243"/>
        <end position="459"/>
    </location>
</feature>
<dbReference type="PRINTS" id="PR00344">
    <property type="entry name" value="BCTRLSENSOR"/>
</dbReference>
<dbReference type="InterPro" id="IPR003594">
    <property type="entry name" value="HATPase_dom"/>
</dbReference>
<dbReference type="Gene3D" id="1.10.287.130">
    <property type="match status" value="1"/>
</dbReference>
<dbReference type="PROSITE" id="PS50109">
    <property type="entry name" value="HIS_KIN"/>
    <property type="match status" value="1"/>
</dbReference>
<keyword evidence="14" id="KW-0067">ATP-binding</keyword>
<dbReference type="InterPro" id="IPR036097">
    <property type="entry name" value="HisK_dim/P_sf"/>
</dbReference>
<feature type="transmembrane region" description="Helical" evidence="11">
    <location>
        <begin position="158"/>
        <end position="182"/>
    </location>
</feature>